<name>A0AAE0XM60_9PEZI</name>
<dbReference type="SUPFAM" id="SSF48264">
    <property type="entry name" value="Cytochrome P450"/>
    <property type="match status" value="1"/>
</dbReference>
<keyword evidence="6 8" id="KW-0408">Iron</keyword>
<accession>A0AAE0XM60</accession>
<evidence type="ECO:0000256" key="8">
    <source>
        <dbReference type="PIRSR" id="PIRSR602403-1"/>
    </source>
</evidence>
<dbReference type="GO" id="GO:0016705">
    <property type="term" value="F:oxidoreductase activity, acting on paired donors, with incorporation or reduction of molecular oxygen"/>
    <property type="evidence" value="ECO:0007669"/>
    <property type="project" value="InterPro"/>
</dbReference>
<keyword evidence="12" id="KW-1185">Reference proteome</keyword>
<keyword evidence="5" id="KW-0560">Oxidoreductase</keyword>
<evidence type="ECO:0000256" key="3">
    <source>
        <dbReference type="ARBA" id="ARBA00022617"/>
    </source>
</evidence>
<evidence type="ECO:0000256" key="5">
    <source>
        <dbReference type="ARBA" id="ARBA00023002"/>
    </source>
</evidence>
<protein>
    <submittedName>
        <fullName evidence="11">Cytochrome P450</fullName>
    </submittedName>
</protein>
<keyword evidence="10" id="KW-1133">Transmembrane helix</keyword>
<dbReference type="GO" id="GO:0004497">
    <property type="term" value="F:monooxygenase activity"/>
    <property type="evidence" value="ECO:0007669"/>
    <property type="project" value="UniProtKB-KW"/>
</dbReference>
<evidence type="ECO:0000256" key="9">
    <source>
        <dbReference type="SAM" id="MobiDB-lite"/>
    </source>
</evidence>
<organism evidence="11 12">
    <name type="scientific">Podospora appendiculata</name>
    <dbReference type="NCBI Taxonomy" id="314037"/>
    <lineage>
        <taxon>Eukaryota</taxon>
        <taxon>Fungi</taxon>
        <taxon>Dikarya</taxon>
        <taxon>Ascomycota</taxon>
        <taxon>Pezizomycotina</taxon>
        <taxon>Sordariomycetes</taxon>
        <taxon>Sordariomycetidae</taxon>
        <taxon>Sordariales</taxon>
        <taxon>Podosporaceae</taxon>
        <taxon>Podospora</taxon>
    </lineage>
</organism>
<keyword evidence="7" id="KW-0503">Monooxygenase</keyword>
<dbReference type="Gene3D" id="1.10.630.10">
    <property type="entry name" value="Cytochrome P450"/>
    <property type="match status" value="1"/>
</dbReference>
<dbReference type="PANTHER" id="PTHR24305:SF157">
    <property type="entry name" value="N-ACETYLTRYPTOPHAN 6-HYDROXYLASE IVOC-RELATED"/>
    <property type="match status" value="1"/>
</dbReference>
<dbReference type="PANTHER" id="PTHR24305">
    <property type="entry name" value="CYTOCHROME P450"/>
    <property type="match status" value="1"/>
</dbReference>
<proteinExistence type="inferred from homology"/>
<keyword evidence="4 8" id="KW-0479">Metal-binding</keyword>
<evidence type="ECO:0000313" key="11">
    <source>
        <dbReference type="EMBL" id="KAK3695836.1"/>
    </source>
</evidence>
<evidence type="ECO:0000256" key="7">
    <source>
        <dbReference type="ARBA" id="ARBA00023033"/>
    </source>
</evidence>
<keyword evidence="3 8" id="KW-0349">Heme</keyword>
<dbReference type="InterPro" id="IPR050121">
    <property type="entry name" value="Cytochrome_P450_monoxygenase"/>
</dbReference>
<feature type="binding site" description="axial binding residue" evidence="8">
    <location>
        <position position="489"/>
    </location>
    <ligand>
        <name>heme</name>
        <dbReference type="ChEBI" id="CHEBI:30413"/>
    </ligand>
    <ligandPart>
        <name>Fe</name>
        <dbReference type="ChEBI" id="CHEBI:18248"/>
    </ligandPart>
</feature>
<sequence length="547" mass="62177">MTGPGVTSILSELLHVRQLHVGPGAALLFLFAACLVYNAGLVVYRLYFSPQARFPGSKLAAASGWYEFYYDYWLDGQYIFEIERMHAKYGPIIRVNPEELSIHDPDFYAELYVAESTRRTNAYDIFCKGIDFDGSHLLTTDHDLHRRRRKPLEPFFSRMGVARLQPMLAEVALHLETRIRDLKGTHTVIRLDHAFSAFSGDIIGRICLNSTDETGGRFLDDPDFAPEWYNVIHAIVRSIPLFTGFPWLVRVVGLIPERVLLWAYPRGQMFNIFKDRAKRHIRRAMKSTTREKKTEIPGNEHERAEDDDDDENASSLFHHIVNSDMPESERSEERLAKEAQVLLGGGTASTARTIGFASFYILTRPTIRSRLEAELRQPMASWPAQVPTWAELDKLPFLQAIVKESLRLSYGVMHRLPRVSPDVPIQYRDYTIPPGIPVGMSAYLMHSDPAVFPSPGEFIPERWIGDKLGSSMAAMNKSYVPFCRGSRNCLGMNLAMAEMSLILAVLFRPNGPEFELFETDETDIKQAHDFLIPLPKITTKGVRALIR</sequence>
<comment type="caution">
    <text evidence="11">The sequence shown here is derived from an EMBL/GenBank/DDBJ whole genome shotgun (WGS) entry which is preliminary data.</text>
</comment>
<evidence type="ECO:0000313" key="12">
    <source>
        <dbReference type="Proteomes" id="UP001270362"/>
    </source>
</evidence>
<comment type="similarity">
    <text evidence="2">Belongs to the cytochrome P450 family.</text>
</comment>
<dbReference type="EMBL" id="JAULSO010000001">
    <property type="protein sequence ID" value="KAK3695836.1"/>
    <property type="molecule type" value="Genomic_DNA"/>
</dbReference>
<gene>
    <name evidence="11" type="ORF">B0T22DRAFT_534581</name>
</gene>
<keyword evidence="10" id="KW-0472">Membrane</keyword>
<dbReference type="Proteomes" id="UP001270362">
    <property type="component" value="Unassembled WGS sequence"/>
</dbReference>
<dbReference type="PRINTS" id="PR00465">
    <property type="entry name" value="EP450IV"/>
</dbReference>
<dbReference type="AlphaFoldDB" id="A0AAE0XM60"/>
<dbReference type="InterPro" id="IPR036396">
    <property type="entry name" value="Cyt_P450_sf"/>
</dbReference>
<dbReference type="InterPro" id="IPR002403">
    <property type="entry name" value="Cyt_P450_E_grp-IV"/>
</dbReference>
<dbReference type="CDD" id="cd11062">
    <property type="entry name" value="CYP58-like"/>
    <property type="match status" value="1"/>
</dbReference>
<feature type="compositionally biased region" description="Basic and acidic residues" evidence="9">
    <location>
        <begin position="288"/>
        <end position="304"/>
    </location>
</feature>
<comment type="cofactor">
    <cofactor evidence="1 8">
        <name>heme</name>
        <dbReference type="ChEBI" id="CHEBI:30413"/>
    </cofactor>
</comment>
<feature type="region of interest" description="Disordered" evidence="9">
    <location>
        <begin position="285"/>
        <end position="311"/>
    </location>
</feature>
<reference evidence="11" key="2">
    <citation type="submission" date="2023-06" db="EMBL/GenBank/DDBJ databases">
        <authorList>
            <consortium name="Lawrence Berkeley National Laboratory"/>
            <person name="Haridas S."/>
            <person name="Hensen N."/>
            <person name="Bonometti L."/>
            <person name="Westerberg I."/>
            <person name="Brannstrom I.O."/>
            <person name="Guillou S."/>
            <person name="Cros-Aarteil S."/>
            <person name="Calhoun S."/>
            <person name="Kuo A."/>
            <person name="Mondo S."/>
            <person name="Pangilinan J."/>
            <person name="Riley R."/>
            <person name="Labutti K."/>
            <person name="Andreopoulos B."/>
            <person name="Lipzen A."/>
            <person name="Chen C."/>
            <person name="Yanf M."/>
            <person name="Daum C."/>
            <person name="Ng V."/>
            <person name="Clum A."/>
            <person name="Steindorff A."/>
            <person name="Ohm R."/>
            <person name="Martin F."/>
            <person name="Silar P."/>
            <person name="Natvig D."/>
            <person name="Lalanne C."/>
            <person name="Gautier V."/>
            <person name="Ament-Velasquez S.L."/>
            <person name="Kruys A."/>
            <person name="Hutchinson M.I."/>
            <person name="Powell A.J."/>
            <person name="Barry K."/>
            <person name="Miller A.N."/>
            <person name="Grigoriev I.V."/>
            <person name="Debuchy R."/>
            <person name="Gladieux P."/>
            <person name="Thoren M.H."/>
            <person name="Johannesson H."/>
        </authorList>
    </citation>
    <scope>NUCLEOTIDE SEQUENCE</scope>
    <source>
        <strain evidence="11">CBS 314.62</strain>
    </source>
</reference>
<dbReference type="GO" id="GO:0005506">
    <property type="term" value="F:iron ion binding"/>
    <property type="evidence" value="ECO:0007669"/>
    <property type="project" value="InterPro"/>
</dbReference>
<dbReference type="InterPro" id="IPR001128">
    <property type="entry name" value="Cyt_P450"/>
</dbReference>
<feature type="transmembrane region" description="Helical" evidence="10">
    <location>
        <begin position="25"/>
        <end position="48"/>
    </location>
</feature>
<evidence type="ECO:0000256" key="10">
    <source>
        <dbReference type="SAM" id="Phobius"/>
    </source>
</evidence>
<evidence type="ECO:0000256" key="4">
    <source>
        <dbReference type="ARBA" id="ARBA00022723"/>
    </source>
</evidence>
<dbReference type="PRINTS" id="PR00385">
    <property type="entry name" value="P450"/>
</dbReference>
<reference evidence="11" key="1">
    <citation type="journal article" date="2023" name="Mol. Phylogenet. Evol.">
        <title>Genome-scale phylogeny and comparative genomics of the fungal order Sordariales.</title>
        <authorList>
            <person name="Hensen N."/>
            <person name="Bonometti L."/>
            <person name="Westerberg I."/>
            <person name="Brannstrom I.O."/>
            <person name="Guillou S."/>
            <person name="Cros-Aarteil S."/>
            <person name="Calhoun S."/>
            <person name="Haridas S."/>
            <person name="Kuo A."/>
            <person name="Mondo S."/>
            <person name="Pangilinan J."/>
            <person name="Riley R."/>
            <person name="LaButti K."/>
            <person name="Andreopoulos B."/>
            <person name="Lipzen A."/>
            <person name="Chen C."/>
            <person name="Yan M."/>
            <person name="Daum C."/>
            <person name="Ng V."/>
            <person name="Clum A."/>
            <person name="Steindorff A."/>
            <person name="Ohm R.A."/>
            <person name="Martin F."/>
            <person name="Silar P."/>
            <person name="Natvig D.O."/>
            <person name="Lalanne C."/>
            <person name="Gautier V."/>
            <person name="Ament-Velasquez S.L."/>
            <person name="Kruys A."/>
            <person name="Hutchinson M.I."/>
            <person name="Powell A.J."/>
            <person name="Barry K."/>
            <person name="Miller A.N."/>
            <person name="Grigoriev I.V."/>
            <person name="Debuchy R."/>
            <person name="Gladieux P."/>
            <person name="Hiltunen Thoren M."/>
            <person name="Johannesson H."/>
        </authorList>
    </citation>
    <scope>NUCLEOTIDE SEQUENCE</scope>
    <source>
        <strain evidence="11">CBS 314.62</strain>
    </source>
</reference>
<evidence type="ECO:0000256" key="2">
    <source>
        <dbReference type="ARBA" id="ARBA00010617"/>
    </source>
</evidence>
<evidence type="ECO:0000256" key="1">
    <source>
        <dbReference type="ARBA" id="ARBA00001971"/>
    </source>
</evidence>
<keyword evidence="10" id="KW-0812">Transmembrane</keyword>
<dbReference type="Pfam" id="PF00067">
    <property type="entry name" value="p450"/>
    <property type="match status" value="1"/>
</dbReference>
<evidence type="ECO:0000256" key="6">
    <source>
        <dbReference type="ARBA" id="ARBA00023004"/>
    </source>
</evidence>
<dbReference type="GO" id="GO:0020037">
    <property type="term" value="F:heme binding"/>
    <property type="evidence" value="ECO:0007669"/>
    <property type="project" value="InterPro"/>
</dbReference>